<evidence type="ECO:0000256" key="2">
    <source>
        <dbReference type="SAM" id="Phobius"/>
    </source>
</evidence>
<protein>
    <submittedName>
        <fullName evidence="3">Uncharacterized protein</fullName>
    </submittedName>
</protein>
<reference evidence="4" key="1">
    <citation type="submission" date="2016-11" db="EMBL/GenBank/DDBJ databases">
        <authorList>
            <person name="Varghese N."/>
            <person name="Submissions S."/>
        </authorList>
    </citation>
    <scope>NUCLEOTIDE SEQUENCE [LARGE SCALE GENOMIC DNA]</scope>
    <source>
        <strain evidence="4">DX253</strain>
    </source>
</reference>
<evidence type="ECO:0000313" key="4">
    <source>
        <dbReference type="Proteomes" id="UP000184203"/>
    </source>
</evidence>
<keyword evidence="2" id="KW-0812">Transmembrane</keyword>
<gene>
    <name evidence="3" type="ORF">SAMN05444342_4411</name>
</gene>
<proteinExistence type="predicted"/>
<dbReference type="AlphaFoldDB" id="A0A1M7CMZ7"/>
<feature type="transmembrane region" description="Helical" evidence="2">
    <location>
        <begin position="48"/>
        <end position="69"/>
    </location>
</feature>
<dbReference type="EMBL" id="FRAN01000011">
    <property type="protein sequence ID" value="SHL68590.1"/>
    <property type="molecule type" value="Genomic_DNA"/>
</dbReference>
<keyword evidence="2" id="KW-1133">Transmembrane helix</keyword>
<feature type="transmembrane region" description="Helical" evidence="2">
    <location>
        <begin position="21"/>
        <end position="42"/>
    </location>
</feature>
<name>A0A1M7CMZ7_HALPU</name>
<evidence type="ECO:0000313" key="3">
    <source>
        <dbReference type="EMBL" id="SHL68590.1"/>
    </source>
</evidence>
<accession>A0A1M7CMZ7</accession>
<dbReference type="OrthoDB" id="205934at2157"/>
<keyword evidence="4" id="KW-1185">Reference proteome</keyword>
<dbReference type="Proteomes" id="UP000184203">
    <property type="component" value="Unassembled WGS sequence"/>
</dbReference>
<evidence type="ECO:0000256" key="1">
    <source>
        <dbReference type="SAM" id="Coils"/>
    </source>
</evidence>
<keyword evidence="2" id="KW-0472">Membrane</keyword>
<keyword evidence="1" id="KW-0175">Coiled coil</keyword>
<sequence>MDSTETDIAESKTRLFDDSSLRIILAMIVIATVVPPIGYKYLNLGEGYANILLGSTQTMASIILILVTWKYTQSTRESVDILYKQHRHKQQQEHTEILRKRVEHWLGDRNEKMARAERIPDSGTLPRVTTTSIESAKGESLYGHDSIFRAAPRFLEEDRYFQDLLDYHASDLRELKDEIEEKHEKFDTLRQQFEAEIINDKVCEILPSGVQPARNFGEWAFCKVLAIERSNNDASYYADIAKSVAENKYHINDHKDKEVWYFSGDNSTELVVKWNRPSNPKIGKPNVGPSLENIVLSLDEHPSYSTGKEAATIMDSIAEDCKELEETLIEYRGRMVYPGDCKYLEESSLS</sequence>
<feature type="coiled-coil region" evidence="1">
    <location>
        <begin position="165"/>
        <end position="196"/>
    </location>
</feature>
<dbReference type="RefSeq" id="WP_171970549.1">
    <property type="nucleotide sequence ID" value="NZ_AEMG01000027.1"/>
</dbReference>
<organism evidence="3 4">
    <name type="scientific">Haladaptatus paucihalophilus DX253</name>
    <dbReference type="NCBI Taxonomy" id="797209"/>
    <lineage>
        <taxon>Archaea</taxon>
        <taxon>Methanobacteriati</taxon>
        <taxon>Methanobacteriota</taxon>
        <taxon>Stenosarchaea group</taxon>
        <taxon>Halobacteria</taxon>
        <taxon>Halobacteriales</taxon>
        <taxon>Haladaptataceae</taxon>
        <taxon>Haladaptatus</taxon>
    </lineage>
</organism>